<gene>
    <name evidence="2" type="ORF">NECAME_12456</name>
</gene>
<organism evidence="2 3">
    <name type="scientific">Necator americanus</name>
    <name type="common">Human hookworm</name>
    <dbReference type="NCBI Taxonomy" id="51031"/>
    <lineage>
        <taxon>Eukaryota</taxon>
        <taxon>Metazoa</taxon>
        <taxon>Ecdysozoa</taxon>
        <taxon>Nematoda</taxon>
        <taxon>Chromadorea</taxon>
        <taxon>Rhabditida</taxon>
        <taxon>Rhabditina</taxon>
        <taxon>Rhabditomorpha</taxon>
        <taxon>Strongyloidea</taxon>
        <taxon>Ancylostomatidae</taxon>
        <taxon>Bunostominae</taxon>
        <taxon>Necator</taxon>
    </lineage>
</organism>
<dbReference type="GO" id="GO:0008234">
    <property type="term" value="F:cysteine-type peptidase activity"/>
    <property type="evidence" value="ECO:0007669"/>
    <property type="project" value="InterPro"/>
</dbReference>
<protein>
    <recommendedName>
        <fullName evidence="1">Peptidase C1A papain C-terminal domain-containing protein</fullName>
    </recommendedName>
</protein>
<dbReference type="SUPFAM" id="SSF54001">
    <property type="entry name" value="Cysteine proteinases"/>
    <property type="match status" value="1"/>
</dbReference>
<reference evidence="3" key="1">
    <citation type="journal article" date="2014" name="Nat. Genet.">
        <title>Genome of the human hookworm Necator americanus.</title>
        <authorList>
            <person name="Tang Y.T."/>
            <person name="Gao X."/>
            <person name="Rosa B.A."/>
            <person name="Abubucker S."/>
            <person name="Hallsworth-Pepin K."/>
            <person name="Martin J."/>
            <person name="Tyagi R."/>
            <person name="Heizer E."/>
            <person name="Zhang X."/>
            <person name="Bhonagiri-Palsikar V."/>
            <person name="Minx P."/>
            <person name="Warren W.C."/>
            <person name="Wang Q."/>
            <person name="Zhan B."/>
            <person name="Hotez P.J."/>
            <person name="Sternberg P.W."/>
            <person name="Dougall A."/>
            <person name="Gaze S.T."/>
            <person name="Mulvenna J."/>
            <person name="Sotillo J."/>
            <person name="Ranganathan S."/>
            <person name="Rabelo E.M."/>
            <person name="Wilson R.K."/>
            <person name="Felgner P.L."/>
            <person name="Bethony J."/>
            <person name="Hawdon J.M."/>
            <person name="Gasser R.B."/>
            <person name="Loukas A."/>
            <person name="Mitreva M."/>
        </authorList>
    </citation>
    <scope>NUCLEOTIDE SEQUENCE [LARGE SCALE GENOMIC DNA]</scope>
</reference>
<dbReference type="InterPro" id="IPR038765">
    <property type="entry name" value="Papain-like_cys_pep_sf"/>
</dbReference>
<dbReference type="GO" id="GO:0006508">
    <property type="term" value="P:proteolysis"/>
    <property type="evidence" value="ECO:0007669"/>
    <property type="project" value="InterPro"/>
</dbReference>
<feature type="domain" description="Peptidase C1A papain C-terminal" evidence="1">
    <location>
        <begin position="20"/>
        <end position="70"/>
    </location>
</feature>
<proteinExistence type="predicted"/>
<evidence type="ECO:0000313" key="2">
    <source>
        <dbReference type="EMBL" id="ETN75334.1"/>
    </source>
</evidence>
<dbReference type="Pfam" id="PF00112">
    <property type="entry name" value="Peptidase_C1"/>
    <property type="match status" value="1"/>
</dbReference>
<dbReference type="Gene3D" id="3.90.70.10">
    <property type="entry name" value="Cysteine proteinases"/>
    <property type="match status" value="1"/>
</dbReference>
<dbReference type="STRING" id="51031.W2T1A3"/>
<dbReference type="KEGG" id="nai:NECAME_12456"/>
<keyword evidence="3" id="KW-1185">Reference proteome</keyword>
<dbReference type="Proteomes" id="UP000053676">
    <property type="component" value="Unassembled WGS sequence"/>
</dbReference>
<dbReference type="AlphaFoldDB" id="W2T1A3"/>
<name>W2T1A3_NECAM</name>
<dbReference type="InterPro" id="IPR000668">
    <property type="entry name" value="Peptidase_C1A_C"/>
</dbReference>
<dbReference type="EMBL" id="KI660305">
    <property type="protein sequence ID" value="ETN75334.1"/>
    <property type="molecule type" value="Genomic_DNA"/>
</dbReference>
<accession>W2T1A3</accession>
<evidence type="ECO:0000259" key="1">
    <source>
        <dbReference type="Pfam" id="PF00112"/>
    </source>
</evidence>
<sequence length="70" mass="7993">MKQGSYSRIVPAISAYPLPNDEKAIRREIMKNWPVQAAYFTYENFRLYDDGIYVQKAGKRTGGHAVKIIG</sequence>
<evidence type="ECO:0000313" key="3">
    <source>
        <dbReference type="Proteomes" id="UP000053676"/>
    </source>
</evidence>